<proteinExistence type="predicted"/>
<feature type="compositionally biased region" description="Basic residues" evidence="1">
    <location>
        <begin position="161"/>
        <end position="171"/>
    </location>
</feature>
<name>A0A9P0EGD3_NEZVI</name>
<protein>
    <submittedName>
        <fullName evidence="2">Uncharacterized protein</fullName>
    </submittedName>
</protein>
<dbReference type="AlphaFoldDB" id="A0A9P0EGD3"/>
<dbReference type="OrthoDB" id="10580302at2759"/>
<feature type="region of interest" description="Disordered" evidence="1">
    <location>
        <begin position="161"/>
        <end position="194"/>
    </location>
</feature>
<evidence type="ECO:0000256" key="1">
    <source>
        <dbReference type="SAM" id="MobiDB-lite"/>
    </source>
</evidence>
<evidence type="ECO:0000313" key="2">
    <source>
        <dbReference type="EMBL" id="CAH1393396.1"/>
    </source>
</evidence>
<evidence type="ECO:0000313" key="3">
    <source>
        <dbReference type="Proteomes" id="UP001152798"/>
    </source>
</evidence>
<dbReference type="EMBL" id="OV725078">
    <property type="protein sequence ID" value="CAH1393396.1"/>
    <property type="molecule type" value="Genomic_DNA"/>
</dbReference>
<accession>A0A9P0EGD3</accession>
<keyword evidence="3" id="KW-1185">Reference proteome</keyword>
<dbReference type="Proteomes" id="UP001152798">
    <property type="component" value="Chromosome 2"/>
</dbReference>
<reference evidence="2" key="1">
    <citation type="submission" date="2022-01" db="EMBL/GenBank/DDBJ databases">
        <authorList>
            <person name="King R."/>
        </authorList>
    </citation>
    <scope>NUCLEOTIDE SEQUENCE</scope>
</reference>
<organism evidence="2 3">
    <name type="scientific">Nezara viridula</name>
    <name type="common">Southern green stink bug</name>
    <name type="synonym">Cimex viridulus</name>
    <dbReference type="NCBI Taxonomy" id="85310"/>
    <lineage>
        <taxon>Eukaryota</taxon>
        <taxon>Metazoa</taxon>
        <taxon>Ecdysozoa</taxon>
        <taxon>Arthropoda</taxon>
        <taxon>Hexapoda</taxon>
        <taxon>Insecta</taxon>
        <taxon>Pterygota</taxon>
        <taxon>Neoptera</taxon>
        <taxon>Paraneoptera</taxon>
        <taxon>Hemiptera</taxon>
        <taxon>Heteroptera</taxon>
        <taxon>Panheteroptera</taxon>
        <taxon>Pentatomomorpha</taxon>
        <taxon>Pentatomoidea</taxon>
        <taxon>Pentatomidae</taxon>
        <taxon>Pentatominae</taxon>
        <taxon>Nezara</taxon>
    </lineage>
</organism>
<feature type="region of interest" description="Disordered" evidence="1">
    <location>
        <begin position="218"/>
        <end position="266"/>
    </location>
</feature>
<feature type="compositionally biased region" description="Acidic residues" evidence="1">
    <location>
        <begin position="218"/>
        <end position="235"/>
    </location>
</feature>
<gene>
    <name evidence="2" type="ORF">NEZAVI_LOCUS4075</name>
</gene>
<sequence length="473" mass="54492">MSPIVHQTRAKTPSKANDKTVNGIKTGSVFTNMQCHPLAYQTVTQLPDFSFEPVLHYLRHRRSKVRCGAYRLLETILRVSRLPEFNNYHKHFIIEDGAQILTEFLQDVCDIHPLLSKRSLKLLDNLSDSINGTSALTYIITNILWGIVNYRNPAKFKKIKGRIRQQRKKLKGSQNINDDPPPYPNKKEKKTKTNKTRHIVRFSDVVLEIQPGPSRFDEYDDDSLSFLDSEGDDDLLPGTVFDSSKPTNTTHRHREAKPSSNSSETCLDAYETYPSLGYDETDKELSSNDESISDEMDESIIFVETIQPPIRKEPTKTVIQPSAVTIQPPVKEIVRQPTKHTEKINKPKGKVTKKKSSGKITSQHAGIIKIERRRIRDRRARRLNLRMLHRGTYEPLYHGNVLDPLCIKTAMDTVRRPIFDEFMNTLEFRSYPPKVLNNTRRLVLELFCKLTHPTMPYNVSPLNMTRTQVINFL</sequence>